<dbReference type="GO" id="GO:0006120">
    <property type="term" value="P:mitochondrial electron transport, NADH to ubiquinone"/>
    <property type="evidence" value="ECO:0007669"/>
    <property type="project" value="InterPro"/>
</dbReference>
<keyword evidence="13 18" id="KW-0520">NAD</keyword>
<keyword evidence="12 18" id="KW-1133">Transmembrane helix</keyword>
<dbReference type="Pfam" id="PF00361">
    <property type="entry name" value="Proton_antipo_M"/>
    <property type="match status" value="1"/>
</dbReference>
<dbReference type="GO" id="GO:0008137">
    <property type="term" value="F:NADH dehydrogenase (ubiquinone) activity"/>
    <property type="evidence" value="ECO:0007669"/>
    <property type="project" value="UniProtKB-EC"/>
</dbReference>
<dbReference type="EMBL" id="KT876912">
    <property type="protein sequence ID" value="ANJ70654.1"/>
    <property type="molecule type" value="Genomic_DNA"/>
</dbReference>
<evidence type="ECO:0000256" key="7">
    <source>
        <dbReference type="ARBA" id="ARBA00022660"/>
    </source>
</evidence>
<feature type="transmembrane region" description="Helical" evidence="18">
    <location>
        <begin position="261"/>
        <end position="280"/>
    </location>
</feature>
<feature type="domain" description="NADH:quinone oxidoreductase/Mrp antiporter transmembrane" evidence="19">
    <location>
        <begin position="17"/>
        <end position="275"/>
    </location>
</feature>
<keyword evidence="6" id="KW-0813">Transport</keyword>
<dbReference type="GO" id="GO:0005743">
    <property type="term" value="C:mitochondrial inner membrane"/>
    <property type="evidence" value="ECO:0007669"/>
    <property type="project" value="UniProtKB-SubCell"/>
</dbReference>
<feature type="transmembrane region" description="Helical" evidence="18">
    <location>
        <begin position="228"/>
        <end position="252"/>
    </location>
</feature>
<comment type="catalytic activity">
    <reaction evidence="17 18">
        <text>a ubiquinone + NADH + 5 H(+)(in) = a ubiquinol + NAD(+) + 4 H(+)(out)</text>
        <dbReference type="Rhea" id="RHEA:29091"/>
        <dbReference type="Rhea" id="RHEA-COMP:9565"/>
        <dbReference type="Rhea" id="RHEA-COMP:9566"/>
        <dbReference type="ChEBI" id="CHEBI:15378"/>
        <dbReference type="ChEBI" id="CHEBI:16389"/>
        <dbReference type="ChEBI" id="CHEBI:17976"/>
        <dbReference type="ChEBI" id="CHEBI:57540"/>
        <dbReference type="ChEBI" id="CHEBI:57945"/>
        <dbReference type="EC" id="7.1.1.2"/>
    </reaction>
</comment>
<keyword evidence="14 18" id="KW-0830">Ubiquinone</keyword>
<comment type="subcellular location">
    <subcellularLocation>
        <location evidence="2 18">Mitochondrion inner membrane</location>
        <topology evidence="2 18">Multi-pass membrane protein</topology>
    </subcellularLocation>
</comment>
<evidence type="ECO:0000256" key="13">
    <source>
        <dbReference type="ARBA" id="ARBA00023027"/>
    </source>
</evidence>
<dbReference type="InterPro" id="IPR001750">
    <property type="entry name" value="ND/Mrp_TM"/>
</dbReference>
<feature type="transmembrane region" description="Helical" evidence="18">
    <location>
        <begin position="304"/>
        <end position="327"/>
    </location>
</feature>
<evidence type="ECO:0000256" key="15">
    <source>
        <dbReference type="ARBA" id="ARBA00023128"/>
    </source>
</evidence>
<keyword evidence="7 18" id="KW-0679">Respiratory chain</keyword>
<protein>
    <recommendedName>
        <fullName evidence="5 18">NADH-ubiquinone oxidoreductase chain 2</fullName>
        <ecNumber evidence="4 18">7.1.1.2</ecNumber>
    </recommendedName>
</protein>
<accession>A0A191ZS05</accession>
<sequence>MIFFNLLIFSALFVISSNSWSMMWIGLEVNMLSIIPLMNSMMNSYSTESAMKYFIIQALSSSILLMSVMMLSSELFNFMIYDFFIYSLNLSLLLKMGMSPFHFWYIEMIEGLNWMNCMIMMIWQKMSPMIMIFYNSLNYLFFSMIICMGLIFSGIIGINQISMRKILAFSSINHMSWMLSSLMISSLIWMYYFLIYSILSMLIIFWFNENNIFFFQQLIFFKSKYMKLIFSLNFLAMGGLPPFIGFFSKWIVIHSLIQTKLIFLSIILVMCSMITLYFYMRLVTSMFLLENQMFSLLKQQDLNVFWTSSFFSVASMSLITLTLMFNFF</sequence>
<evidence type="ECO:0000256" key="1">
    <source>
        <dbReference type="ARBA" id="ARBA00003257"/>
    </source>
</evidence>
<keyword evidence="8 18" id="KW-0812">Transmembrane</keyword>
<evidence type="ECO:0000256" key="6">
    <source>
        <dbReference type="ARBA" id="ARBA00022448"/>
    </source>
</evidence>
<proteinExistence type="inferred from homology"/>
<gene>
    <name evidence="20" type="primary">nad2</name>
</gene>
<dbReference type="InterPro" id="IPR003917">
    <property type="entry name" value="NADH_UbQ_OxRdtase_chain2"/>
</dbReference>
<evidence type="ECO:0000256" key="14">
    <source>
        <dbReference type="ARBA" id="ARBA00023075"/>
    </source>
</evidence>
<dbReference type="PANTHER" id="PTHR46552">
    <property type="entry name" value="NADH-UBIQUINONE OXIDOREDUCTASE CHAIN 2"/>
    <property type="match status" value="1"/>
</dbReference>
<dbReference type="PANTHER" id="PTHR46552:SF1">
    <property type="entry name" value="NADH-UBIQUINONE OXIDOREDUCTASE CHAIN 2"/>
    <property type="match status" value="1"/>
</dbReference>
<keyword evidence="11 18" id="KW-0249">Electron transport</keyword>
<keyword evidence="10 18" id="KW-1278">Translocase</keyword>
<evidence type="ECO:0000256" key="3">
    <source>
        <dbReference type="ARBA" id="ARBA00007012"/>
    </source>
</evidence>
<dbReference type="AlphaFoldDB" id="A0A191ZS05"/>
<evidence type="ECO:0000256" key="9">
    <source>
        <dbReference type="ARBA" id="ARBA00022792"/>
    </source>
</evidence>
<evidence type="ECO:0000259" key="19">
    <source>
        <dbReference type="Pfam" id="PF00361"/>
    </source>
</evidence>
<evidence type="ECO:0000256" key="8">
    <source>
        <dbReference type="ARBA" id="ARBA00022692"/>
    </source>
</evidence>
<dbReference type="EC" id="7.1.1.2" evidence="4 18"/>
<keyword evidence="16 18" id="KW-0472">Membrane</keyword>
<feature type="transmembrane region" description="Helical" evidence="18">
    <location>
        <begin position="182"/>
        <end position="208"/>
    </location>
</feature>
<name>A0A191ZS05_9COLE</name>
<organism evidence="20">
    <name type="scientific">Stenus clavicornis</name>
    <dbReference type="NCBI Taxonomy" id="1202167"/>
    <lineage>
        <taxon>Eukaryota</taxon>
        <taxon>Metazoa</taxon>
        <taxon>Ecdysozoa</taxon>
        <taxon>Arthropoda</taxon>
        <taxon>Hexapoda</taxon>
        <taxon>Insecta</taxon>
        <taxon>Pterygota</taxon>
        <taxon>Neoptera</taxon>
        <taxon>Endopterygota</taxon>
        <taxon>Coleoptera</taxon>
        <taxon>Polyphaga</taxon>
        <taxon>Staphyliniformia</taxon>
        <taxon>Staphylinidae</taxon>
        <taxon>Staphylininae group</taxon>
        <taxon>Steninae</taxon>
        <taxon>Stenus</taxon>
    </lineage>
</organism>
<feature type="transmembrane region" description="Helical" evidence="18">
    <location>
        <begin position="140"/>
        <end position="161"/>
    </location>
</feature>
<evidence type="ECO:0000256" key="10">
    <source>
        <dbReference type="ARBA" id="ARBA00022967"/>
    </source>
</evidence>
<evidence type="ECO:0000313" key="20">
    <source>
        <dbReference type="EMBL" id="ANJ70654.1"/>
    </source>
</evidence>
<evidence type="ECO:0000256" key="12">
    <source>
        <dbReference type="ARBA" id="ARBA00022989"/>
    </source>
</evidence>
<comment type="function">
    <text evidence="18">Core subunit of the mitochondrial membrane respiratory chain NADH dehydrogenase (Complex I) which catalyzes electron transfer from NADH through the respiratory chain, using ubiquinone as an electron acceptor. Essential for the catalytic activity and assembly of complex I.</text>
</comment>
<dbReference type="InterPro" id="IPR050175">
    <property type="entry name" value="Complex_I_Subunit_2"/>
</dbReference>
<evidence type="ECO:0000256" key="5">
    <source>
        <dbReference type="ARBA" id="ARBA00021008"/>
    </source>
</evidence>
<evidence type="ECO:0000256" key="11">
    <source>
        <dbReference type="ARBA" id="ARBA00022982"/>
    </source>
</evidence>
<keyword evidence="9 18" id="KW-0999">Mitochondrion inner membrane</keyword>
<dbReference type="PRINTS" id="PR01436">
    <property type="entry name" value="NADHDHGNASE2"/>
</dbReference>
<comment type="similarity">
    <text evidence="3 18">Belongs to the complex I subunit 2 family.</text>
</comment>
<geneLocation type="mitochondrion" evidence="20"/>
<evidence type="ECO:0000256" key="2">
    <source>
        <dbReference type="ARBA" id="ARBA00004448"/>
    </source>
</evidence>
<reference evidence="20" key="1">
    <citation type="journal article" date="2016" name="Mol. Ecol. Resour.">
        <title>Lessons from genome skimming of arthropod-preserving ethanol.</title>
        <authorList>
            <person name="Linard B."/>
            <person name="Arribas P."/>
            <person name="Andujar C."/>
            <person name="Crampton-Platt A."/>
            <person name="Vogler A.P."/>
        </authorList>
    </citation>
    <scope>NUCLEOTIDE SEQUENCE</scope>
</reference>
<keyword evidence="15 18" id="KW-0496">Mitochondrion</keyword>
<evidence type="ECO:0000256" key="4">
    <source>
        <dbReference type="ARBA" id="ARBA00012944"/>
    </source>
</evidence>
<evidence type="ECO:0000256" key="17">
    <source>
        <dbReference type="ARBA" id="ARBA00049551"/>
    </source>
</evidence>
<evidence type="ECO:0000256" key="16">
    <source>
        <dbReference type="ARBA" id="ARBA00023136"/>
    </source>
</evidence>
<comment type="function">
    <text evidence="1">Core subunit of the mitochondrial membrane respiratory chain NADH dehydrogenase (Complex I) that is believed to belong to the minimal assembly required for catalysis. Complex I functions in the transfer of electrons from NADH to the respiratory chain. The immediate electron acceptor for the enzyme is believed to be ubiquinone.</text>
</comment>
<evidence type="ECO:0000256" key="18">
    <source>
        <dbReference type="RuleBase" id="RU003403"/>
    </source>
</evidence>